<feature type="active site" description="Proton acceptor; via imino nitrogen" evidence="2">
    <location>
        <position position="2"/>
    </location>
</feature>
<dbReference type="AlphaFoldDB" id="A0A1H3VN75"/>
<dbReference type="EMBL" id="FNQY01000001">
    <property type="protein sequence ID" value="SDZ76209.1"/>
    <property type="molecule type" value="Genomic_DNA"/>
</dbReference>
<sequence>MPHIQVKLWKGKTQLQKKKLAGALVKAAISIIGYGEASFSVTIEDIEPSLWKEKVYLPDILAKSDILYKEPGYKMD</sequence>
<organism evidence="4 5">
    <name type="scientific">Arachidicoccus rhizosphaerae</name>
    <dbReference type="NCBI Taxonomy" id="551991"/>
    <lineage>
        <taxon>Bacteria</taxon>
        <taxon>Pseudomonadati</taxon>
        <taxon>Bacteroidota</taxon>
        <taxon>Chitinophagia</taxon>
        <taxon>Chitinophagales</taxon>
        <taxon>Chitinophagaceae</taxon>
        <taxon>Arachidicoccus</taxon>
    </lineage>
</organism>
<dbReference type="GO" id="GO:0016862">
    <property type="term" value="F:intramolecular oxidoreductase activity, interconverting keto- and enol-groups"/>
    <property type="evidence" value="ECO:0007669"/>
    <property type="project" value="InterPro"/>
</dbReference>
<dbReference type="OrthoDB" id="5405937at2"/>
<feature type="domain" description="4-oxalocrotonate tautomerase-like" evidence="3">
    <location>
        <begin position="2"/>
        <end position="49"/>
    </location>
</feature>
<dbReference type="PIRSF" id="PIRSF037799">
    <property type="entry name" value="Tautomer_YdcE_prd"/>
    <property type="match status" value="1"/>
</dbReference>
<dbReference type="SUPFAM" id="SSF55331">
    <property type="entry name" value="Tautomerase/MIF"/>
    <property type="match status" value="1"/>
</dbReference>
<evidence type="ECO:0000259" key="3">
    <source>
        <dbReference type="Pfam" id="PF01361"/>
    </source>
</evidence>
<evidence type="ECO:0000313" key="5">
    <source>
        <dbReference type="Proteomes" id="UP000199041"/>
    </source>
</evidence>
<dbReference type="Gene3D" id="3.30.429.10">
    <property type="entry name" value="Macrophage Migration Inhibitory Factor"/>
    <property type="match status" value="1"/>
</dbReference>
<evidence type="ECO:0000313" key="4">
    <source>
        <dbReference type="EMBL" id="SDZ76209.1"/>
    </source>
</evidence>
<evidence type="ECO:0000256" key="2">
    <source>
        <dbReference type="PIRSR" id="PIRSR037799-1"/>
    </source>
</evidence>
<protein>
    <submittedName>
        <fullName evidence="4">4-oxalocrotonate tautomerase</fullName>
    </submittedName>
</protein>
<name>A0A1H3VN75_9BACT</name>
<dbReference type="RefSeq" id="WP_091392425.1">
    <property type="nucleotide sequence ID" value="NZ_FNQY01000001.1"/>
</dbReference>
<accession>A0A1H3VN75</accession>
<gene>
    <name evidence="4" type="ORF">SAMN05192529_101302</name>
</gene>
<dbReference type="Proteomes" id="UP000199041">
    <property type="component" value="Unassembled WGS sequence"/>
</dbReference>
<dbReference type="STRING" id="551991.SAMN05192529_101302"/>
<dbReference type="Pfam" id="PF01361">
    <property type="entry name" value="Tautomerase"/>
    <property type="match status" value="1"/>
</dbReference>
<evidence type="ECO:0000256" key="1">
    <source>
        <dbReference type="ARBA" id="ARBA00023235"/>
    </source>
</evidence>
<dbReference type="InterPro" id="IPR017284">
    <property type="entry name" value="Tautomerase_PptA"/>
</dbReference>
<keyword evidence="1" id="KW-0413">Isomerase</keyword>
<reference evidence="4 5" key="1">
    <citation type="submission" date="2016-10" db="EMBL/GenBank/DDBJ databases">
        <authorList>
            <person name="de Groot N.N."/>
        </authorList>
    </citation>
    <scope>NUCLEOTIDE SEQUENCE [LARGE SCALE GENOMIC DNA]</scope>
    <source>
        <strain evidence="4 5">Vu-144</strain>
    </source>
</reference>
<proteinExistence type="predicted"/>
<dbReference type="InterPro" id="IPR004370">
    <property type="entry name" value="4-OT-like_dom"/>
</dbReference>
<keyword evidence="5" id="KW-1185">Reference proteome</keyword>
<dbReference type="GO" id="GO:0005737">
    <property type="term" value="C:cytoplasm"/>
    <property type="evidence" value="ECO:0007669"/>
    <property type="project" value="InterPro"/>
</dbReference>
<dbReference type="InterPro" id="IPR014347">
    <property type="entry name" value="Tautomerase/MIF_sf"/>
</dbReference>